<feature type="transmembrane region" description="Helical" evidence="6">
    <location>
        <begin position="122"/>
        <end position="143"/>
    </location>
</feature>
<keyword evidence="2 6" id="KW-0812">Transmembrane</keyword>
<evidence type="ECO:0000256" key="6">
    <source>
        <dbReference type="SAM" id="Phobius"/>
    </source>
</evidence>
<proteinExistence type="predicted"/>
<evidence type="ECO:0000256" key="2">
    <source>
        <dbReference type="ARBA" id="ARBA00022692"/>
    </source>
</evidence>
<feature type="region of interest" description="Disordered" evidence="5">
    <location>
        <begin position="1"/>
        <end position="22"/>
    </location>
</feature>
<organism evidence="8 9">
    <name type="scientific">Georgenia thermotolerans</name>
    <dbReference type="NCBI Taxonomy" id="527326"/>
    <lineage>
        <taxon>Bacteria</taxon>
        <taxon>Bacillati</taxon>
        <taxon>Actinomycetota</taxon>
        <taxon>Actinomycetes</taxon>
        <taxon>Micrococcales</taxon>
        <taxon>Bogoriellaceae</taxon>
        <taxon>Georgenia</taxon>
    </lineage>
</organism>
<evidence type="ECO:0000256" key="1">
    <source>
        <dbReference type="ARBA" id="ARBA00004651"/>
    </source>
</evidence>
<feature type="transmembrane region" description="Helical" evidence="6">
    <location>
        <begin position="300"/>
        <end position="318"/>
    </location>
</feature>
<evidence type="ECO:0000259" key="7">
    <source>
        <dbReference type="PROSITE" id="PS50850"/>
    </source>
</evidence>
<feature type="transmembrane region" description="Helical" evidence="6">
    <location>
        <begin position="187"/>
        <end position="206"/>
    </location>
</feature>
<feature type="compositionally biased region" description="Low complexity" evidence="5">
    <location>
        <begin position="1"/>
        <end position="18"/>
    </location>
</feature>
<feature type="transmembrane region" description="Helical" evidence="6">
    <location>
        <begin position="98"/>
        <end position="116"/>
    </location>
</feature>
<accession>A0A7J5UKM8</accession>
<feature type="transmembrane region" description="Helical" evidence="6">
    <location>
        <begin position="393"/>
        <end position="411"/>
    </location>
</feature>
<feature type="domain" description="Major facilitator superfamily (MFS) profile" evidence="7">
    <location>
        <begin position="31"/>
        <end position="415"/>
    </location>
</feature>
<feature type="transmembrane region" description="Helical" evidence="6">
    <location>
        <begin position="27"/>
        <end position="47"/>
    </location>
</feature>
<evidence type="ECO:0000313" key="9">
    <source>
        <dbReference type="Proteomes" id="UP000451860"/>
    </source>
</evidence>
<sequence>MATAPTAPTTTRTLSSSAAPPPRSRRAALAAVITAWLFVVFDGYDLIVYGTVQARLREEWSLDSAQAGTVGSVAFLGMMLGALGAGRLSDALGRKRTIIGSAVVLSIFTTLCALAPGPVPFAVFRFLAGLGLGGLVPSANALAADLVPQRWRAGVATLMMSGVPIGGSIAALLGIPVIPAWGWRPMFAFALVALVVLVPLAWRVLPGDGPRTGAARPLGASRTGFGTLLRAPFLLVTTLFTLTTVVTLMAWYGLGTWLPNLMEIAGYDLGSALTFALALNLGAVAGSVVTAWAGDRFGTVPTSIVAAGLAGLALLALLTQPPVAAVYVILVLAGVGTHGTQALIIAAVATYYPQHVRGTALGFALGVGRIGAVAAPQVGGLLLAAGLGVGSNFLLFGGCAVVAALLLTAIWRRFGVTYEADARPAALAAH</sequence>
<evidence type="ECO:0000256" key="5">
    <source>
        <dbReference type="SAM" id="MobiDB-lite"/>
    </source>
</evidence>
<feature type="transmembrane region" description="Helical" evidence="6">
    <location>
        <begin position="361"/>
        <end position="387"/>
    </location>
</feature>
<dbReference type="PANTHER" id="PTHR23508">
    <property type="entry name" value="CARBOXYLIC ACID TRANSPORTER PROTEIN HOMOLOG"/>
    <property type="match status" value="1"/>
</dbReference>
<evidence type="ECO:0000256" key="4">
    <source>
        <dbReference type="ARBA" id="ARBA00023136"/>
    </source>
</evidence>
<dbReference type="GO" id="GO:0046943">
    <property type="term" value="F:carboxylic acid transmembrane transporter activity"/>
    <property type="evidence" value="ECO:0007669"/>
    <property type="project" value="TreeGrafter"/>
</dbReference>
<feature type="transmembrane region" description="Helical" evidence="6">
    <location>
        <begin position="324"/>
        <end position="349"/>
    </location>
</feature>
<dbReference type="InterPro" id="IPR011701">
    <property type="entry name" value="MFS"/>
</dbReference>
<keyword evidence="3 6" id="KW-1133">Transmembrane helix</keyword>
<dbReference type="InterPro" id="IPR020846">
    <property type="entry name" value="MFS_dom"/>
</dbReference>
<dbReference type="PANTHER" id="PTHR23508:SF10">
    <property type="entry name" value="CARBOXYLIC ACID TRANSPORTER PROTEIN HOMOLOG"/>
    <property type="match status" value="1"/>
</dbReference>
<reference evidence="8 9" key="1">
    <citation type="submission" date="2019-10" db="EMBL/GenBank/DDBJ databases">
        <title>Georgenia wutianyii sp. nov. and Georgenia yuyongxinii sp. nov. isolated from plateau pika (Ochotona curzoniae) in the Qinghai-Tibet plateau of China.</title>
        <authorList>
            <person name="Tian Z."/>
        </authorList>
    </citation>
    <scope>NUCLEOTIDE SEQUENCE [LARGE SCALE GENOMIC DNA]</scope>
    <source>
        <strain evidence="8 9">DSM 21501</strain>
    </source>
</reference>
<comment type="subcellular location">
    <subcellularLocation>
        <location evidence="1">Cell membrane</location>
        <topology evidence="1">Multi-pass membrane protein</topology>
    </subcellularLocation>
</comment>
<feature type="transmembrane region" description="Helical" evidence="6">
    <location>
        <begin position="155"/>
        <end position="181"/>
    </location>
</feature>
<dbReference type="Pfam" id="PF07690">
    <property type="entry name" value="MFS_1"/>
    <property type="match status" value="1"/>
</dbReference>
<dbReference type="PROSITE" id="PS50850">
    <property type="entry name" value="MFS"/>
    <property type="match status" value="1"/>
</dbReference>
<evidence type="ECO:0000256" key="3">
    <source>
        <dbReference type="ARBA" id="ARBA00022989"/>
    </source>
</evidence>
<feature type="transmembrane region" description="Helical" evidence="6">
    <location>
        <begin position="227"/>
        <end position="252"/>
    </location>
</feature>
<dbReference type="SUPFAM" id="SSF103473">
    <property type="entry name" value="MFS general substrate transporter"/>
    <property type="match status" value="1"/>
</dbReference>
<feature type="transmembrane region" description="Helical" evidence="6">
    <location>
        <begin position="67"/>
        <end position="86"/>
    </location>
</feature>
<dbReference type="Proteomes" id="UP000451860">
    <property type="component" value="Unassembled WGS sequence"/>
</dbReference>
<keyword evidence="9" id="KW-1185">Reference proteome</keyword>
<comment type="caution">
    <text evidence="8">The sequence shown here is derived from an EMBL/GenBank/DDBJ whole genome shotgun (WGS) entry which is preliminary data.</text>
</comment>
<dbReference type="AlphaFoldDB" id="A0A7J5UKM8"/>
<keyword evidence="4 6" id="KW-0472">Membrane</keyword>
<dbReference type="OrthoDB" id="9787026at2"/>
<evidence type="ECO:0000313" key="8">
    <source>
        <dbReference type="EMBL" id="KAE8762840.1"/>
    </source>
</evidence>
<gene>
    <name evidence="8" type="ORF">GB883_17330</name>
</gene>
<dbReference type="EMBL" id="WHJE01000119">
    <property type="protein sequence ID" value="KAE8762840.1"/>
    <property type="molecule type" value="Genomic_DNA"/>
</dbReference>
<dbReference type="InterPro" id="IPR005829">
    <property type="entry name" value="Sugar_transporter_CS"/>
</dbReference>
<feature type="transmembrane region" description="Helical" evidence="6">
    <location>
        <begin position="272"/>
        <end position="293"/>
    </location>
</feature>
<dbReference type="GO" id="GO:0005886">
    <property type="term" value="C:plasma membrane"/>
    <property type="evidence" value="ECO:0007669"/>
    <property type="project" value="UniProtKB-SubCell"/>
</dbReference>
<dbReference type="InterPro" id="IPR036259">
    <property type="entry name" value="MFS_trans_sf"/>
</dbReference>
<name>A0A7J5UKM8_9MICO</name>
<dbReference type="RefSeq" id="WP_152203326.1">
    <property type="nucleotide sequence ID" value="NZ_VUKF01000026.1"/>
</dbReference>
<dbReference type="PROSITE" id="PS00216">
    <property type="entry name" value="SUGAR_TRANSPORT_1"/>
    <property type="match status" value="1"/>
</dbReference>
<protein>
    <submittedName>
        <fullName evidence="8">MFS transporter</fullName>
    </submittedName>
</protein>
<dbReference type="Gene3D" id="1.20.1250.20">
    <property type="entry name" value="MFS general substrate transporter like domains"/>
    <property type="match status" value="2"/>
</dbReference>